<evidence type="ECO:0000259" key="3">
    <source>
        <dbReference type="PROSITE" id="PS51462"/>
    </source>
</evidence>
<dbReference type="AlphaFoldDB" id="A0A8J7KPX9"/>
<evidence type="ECO:0000256" key="1">
    <source>
        <dbReference type="ARBA" id="ARBA00001946"/>
    </source>
</evidence>
<organism evidence="4 5">
    <name type="scientific">Longispora fulva</name>
    <dbReference type="NCBI Taxonomy" id="619741"/>
    <lineage>
        <taxon>Bacteria</taxon>
        <taxon>Bacillati</taxon>
        <taxon>Actinomycetota</taxon>
        <taxon>Actinomycetes</taxon>
        <taxon>Micromonosporales</taxon>
        <taxon>Micromonosporaceae</taxon>
        <taxon>Longispora</taxon>
    </lineage>
</organism>
<dbReference type="RefSeq" id="WP_197003737.1">
    <property type="nucleotide sequence ID" value="NZ_BONS01000016.1"/>
</dbReference>
<comment type="cofactor">
    <cofactor evidence="1">
        <name>Mg(2+)</name>
        <dbReference type="ChEBI" id="CHEBI:18420"/>
    </cofactor>
</comment>
<keyword evidence="2" id="KW-0378">Hydrolase</keyword>
<dbReference type="Gene3D" id="3.90.79.10">
    <property type="entry name" value="Nucleoside Triphosphate Pyrophosphohydrolase"/>
    <property type="match status" value="1"/>
</dbReference>
<dbReference type="InterPro" id="IPR015797">
    <property type="entry name" value="NUDIX_hydrolase-like_dom_sf"/>
</dbReference>
<dbReference type="GO" id="GO:0016787">
    <property type="term" value="F:hydrolase activity"/>
    <property type="evidence" value="ECO:0007669"/>
    <property type="project" value="UniProtKB-KW"/>
</dbReference>
<sequence>MAHLHALGVLIILTRDEEVLLTLHKGTGQWSVPSGPLVGDENVLDAAVREAREKVDVQLTAEELEFVGVIHRRHGPERANMAFVFHALNVPELQGEPVNADPERCAEIRWFPMEEPPEKASPNTVRGLELLDSGESLSVADWEER</sequence>
<feature type="domain" description="Nudix hydrolase" evidence="3">
    <location>
        <begin position="4"/>
        <end position="144"/>
    </location>
</feature>
<dbReference type="PANTHER" id="PTHR43046:SF16">
    <property type="entry name" value="ADP-RIBOSE PYROPHOSPHATASE YJHB-RELATED"/>
    <property type="match status" value="1"/>
</dbReference>
<comment type="caution">
    <text evidence="4">The sequence shown here is derived from an EMBL/GenBank/DDBJ whole genome shotgun (WGS) entry which is preliminary data.</text>
</comment>
<dbReference type="InterPro" id="IPR000086">
    <property type="entry name" value="NUDIX_hydrolase_dom"/>
</dbReference>
<dbReference type="Proteomes" id="UP000622552">
    <property type="component" value="Unassembled WGS sequence"/>
</dbReference>
<dbReference type="PANTHER" id="PTHR43046">
    <property type="entry name" value="GDP-MANNOSE MANNOSYL HYDROLASE"/>
    <property type="match status" value="1"/>
</dbReference>
<evidence type="ECO:0000256" key="2">
    <source>
        <dbReference type="ARBA" id="ARBA00022801"/>
    </source>
</evidence>
<dbReference type="SUPFAM" id="SSF55811">
    <property type="entry name" value="Nudix"/>
    <property type="match status" value="1"/>
</dbReference>
<gene>
    <name evidence="4" type="ORF">IW245_003006</name>
</gene>
<evidence type="ECO:0000313" key="5">
    <source>
        <dbReference type="Proteomes" id="UP000622552"/>
    </source>
</evidence>
<name>A0A8J7KPX9_9ACTN</name>
<proteinExistence type="predicted"/>
<reference evidence="4" key="1">
    <citation type="submission" date="2020-11" db="EMBL/GenBank/DDBJ databases">
        <title>Sequencing the genomes of 1000 actinobacteria strains.</title>
        <authorList>
            <person name="Klenk H.-P."/>
        </authorList>
    </citation>
    <scope>NUCLEOTIDE SEQUENCE</scope>
    <source>
        <strain evidence="4">DSM 45356</strain>
    </source>
</reference>
<accession>A0A8J7KPX9</accession>
<dbReference type="Pfam" id="PF00293">
    <property type="entry name" value="NUDIX"/>
    <property type="match status" value="1"/>
</dbReference>
<protein>
    <submittedName>
        <fullName evidence="4">ADP-ribose pyrophosphatase YjhB (NUDIX family)</fullName>
    </submittedName>
</protein>
<keyword evidence="5" id="KW-1185">Reference proteome</keyword>
<dbReference type="EMBL" id="JADOUF010000001">
    <property type="protein sequence ID" value="MBG6136812.1"/>
    <property type="molecule type" value="Genomic_DNA"/>
</dbReference>
<evidence type="ECO:0000313" key="4">
    <source>
        <dbReference type="EMBL" id="MBG6136812.1"/>
    </source>
</evidence>
<dbReference type="PROSITE" id="PS51462">
    <property type="entry name" value="NUDIX"/>
    <property type="match status" value="1"/>
</dbReference>